<keyword evidence="9" id="KW-1185">Reference proteome</keyword>
<evidence type="ECO:0000259" key="7">
    <source>
        <dbReference type="Pfam" id="PF01029"/>
    </source>
</evidence>
<comment type="caution">
    <text evidence="8">The sequence shown here is derived from an EMBL/GenBank/DDBJ whole genome shotgun (WGS) entry which is preliminary data.</text>
</comment>
<comment type="function">
    <text evidence="6">Involved in transcription antitermination. Required for transcription of ribosomal RNA (rRNA) genes. Binds specifically to the boxA antiterminator sequence of the ribosomal RNA (rrn) operons.</text>
</comment>
<accession>A0ABR7EBI7</accession>
<dbReference type="InterPro" id="IPR006027">
    <property type="entry name" value="NusB_RsmB_TIM44"/>
</dbReference>
<dbReference type="InterPro" id="IPR035926">
    <property type="entry name" value="NusB-like_sf"/>
</dbReference>
<feature type="domain" description="NusB/RsmB/TIM44" evidence="7">
    <location>
        <begin position="5"/>
        <end position="132"/>
    </location>
</feature>
<evidence type="ECO:0000256" key="3">
    <source>
        <dbReference type="ARBA" id="ARBA00022884"/>
    </source>
</evidence>
<keyword evidence="2 6" id="KW-0889">Transcription antitermination</keyword>
<evidence type="ECO:0000256" key="5">
    <source>
        <dbReference type="ARBA" id="ARBA00023163"/>
    </source>
</evidence>
<organism evidence="8 9">
    <name type="scientific">Christensenella tenuis</name>
    <dbReference type="NCBI Taxonomy" id="2763033"/>
    <lineage>
        <taxon>Bacteria</taxon>
        <taxon>Bacillati</taxon>
        <taxon>Bacillota</taxon>
        <taxon>Clostridia</taxon>
        <taxon>Christensenellales</taxon>
        <taxon>Christensenellaceae</taxon>
        <taxon>Christensenella</taxon>
    </lineage>
</organism>
<evidence type="ECO:0000313" key="9">
    <source>
        <dbReference type="Proteomes" id="UP000606889"/>
    </source>
</evidence>
<dbReference type="RefSeq" id="WP_186856659.1">
    <property type="nucleotide sequence ID" value="NZ_JACOON010000001.1"/>
</dbReference>
<protein>
    <recommendedName>
        <fullName evidence="6">Transcription antitermination protein NusB</fullName>
    </recommendedName>
    <alternativeName>
        <fullName evidence="6">Antitermination factor NusB</fullName>
    </alternativeName>
</protein>
<dbReference type="HAMAP" id="MF_00073">
    <property type="entry name" value="NusB"/>
    <property type="match status" value="1"/>
</dbReference>
<evidence type="ECO:0000256" key="2">
    <source>
        <dbReference type="ARBA" id="ARBA00022814"/>
    </source>
</evidence>
<keyword evidence="4 6" id="KW-0805">Transcription regulation</keyword>
<dbReference type="NCBIfam" id="TIGR01951">
    <property type="entry name" value="nusB"/>
    <property type="match status" value="1"/>
</dbReference>
<evidence type="ECO:0000256" key="4">
    <source>
        <dbReference type="ARBA" id="ARBA00023015"/>
    </source>
</evidence>
<dbReference type="Proteomes" id="UP000606889">
    <property type="component" value="Unassembled WGS sequence"/>
</dbReference>
<name>A0ABR7EBI7_9FIRM</name>
<keyword evidence="5 6" id="KW-0804">Transcription</keyword>
<dbReference type="InterPro" id="IPR011605">
    <property type="entry name" value="NusB_fam"/>
</dbReference>
<evidence type="ECO:0000256" key="1">
    <source>
        <dbReference type="ARBA" id="ARBA00005952"/>
    </source>
</evidence>
<keyword evidence="3 6" id="KW-0694">RNA-binding</keyword>
<dbReference type="Gene3D" id="1.10.940.10">
    <property type="entry name" value="NusB-like"/>
    <property type="match status" value="1"/>
</dbReference>
<dbReference type="EMBL" id="JACOON010000001">
    <property type="protein sequence ID" value="MBC5647141.1"/>
    <property type="molecule type" value="Genomic_DNA"/>
</dbReference>
<dbReference type="Pfam" id="PF01029">
    <property type="entry name" value="NusB"/>
    <property type="match status" value="1"/>
</dbReference>
<evidence type="ECO:0000256" key="6">
    <source>
        <dbReference type="HAMAP-Rule" id="MF_00073"/>
    </source>
</evidence>
<sequence>MSRTSARETAMKLLYEYSITGTLNGDSLENAPDALGAESLDENNLRYVEEVIAGLAEKCNEIDGIISSNSKSWKLERIAKVDLAILRLALYELLYMDDIPQKVTINEAIELAKKYSAEKSYQFVNGLLGGYLRNGGKK</sequence>
<evidence type="ECO:0000313" key="8">
    <source>
        <dbReference type="EMBL" id="MBC5647141.1"/>
    </source>
</evidence>
<gene>
    <name evidence="6 8" type="primary">nusB</name>
    <name evidence="8" type="ORF">H8S18_02145</name>
</gene>
<dbReference type="SUPFAM" id="SSF48013">
    <property type="entry name" value="NusB-like"/>
    <property type="match status" value="1"/>
</dbReference>
<reference evidence="8 9" key="1">
    <citation type="submission" date="2020-08" db="EMBL/GenBank/DDBJ databases">
        <title>Genome public.</title>
        <authorList>
            <person name="Liu C."/>
            <person name="Sun Q."/>
        </authorList>
    </citation>
    <scope>NUCLEOTIDE SEQUENCE [LARGE SCALE GENOMIC DNA]</scope>
    <source>
        <strain evidence="8 9">NSJ-35</strain>
    </source>
</reference>
<comment type="similarity">
    <text evidence="1 6">Belongs to the NusB family.</text>
</comment>
<proteinExistence type="inferred from homology"/>
<dbReference type="PANTHER" id="PTHR11078:SF3">
    <property type="entry name" value="ANTITERMINATION NUSB DOMAIN-CONTAINING PROTEIN"/>
    <property type="match status" value="1"/>
</dbReference>
<dbReference type="PANTHER" id="PTHR11078">
    <property type="entry name" value="N UTILIZATION SUBSTANCE PROTEIN B-RELATED"/>
    <property type="match status" value="1"/>
</dbReference>